<keyword evidence="8 13" id="KW-0267">Excision nuclease</keyword>
<dbReference type="PANTHER" id="PTHR24029">
    <property type="entry name" value="UVRABC SYSTEM PROTEIN B"/>
    <property type="match status" value="1"/>
</dbReference>
<dbReference type="Pfam" id="PF12344">
    <property type="entry name" value="UvrB"/>
    <property type="match status" value="1"/>
</dbReference>
<dbReference type="SUPFAM" id="SSF52540">
    <property type="entry name" value="P-loop containing nucleoside triphosphate hydrolases"/>
    <property type="match status" value="2"/>
</dbReference>
<dbReference type="HAMAP" id="MF_00204">
    <property type="entry name" value="UvrB"/>
    <property type="match status" value="1"/>
</dbReference>
<keyword evidence="6 13" id="KW-0228">DNA excision</keyword>
<comment type="subcellular location">
    <subcellularLocation>
        <location evidence="1 13 14">Cytoplasm</location>
    </subcellularLocation>
</comment>
<dbReference type="InterPro" id="IPR027417">
    <property type="entry name" value="P-loop_NTPase"/>
</dbReference>
<dbReference type="SMART" id="SM00490">
    <property type="entry name" value="HELICc"/>
    <property type="match status" value="1"/>
</dbReference>
<dbReference type="InterPro" id="IPR036876">
    <property type="entry name" value="UVR_dom_sf"/>
</dbReference>
<keyword evidence="7 13" id="KW-0067">ATP-binding</keyword>
<evidence type="ECO:0000256" key="13">
    <source>
        <dbReference type="HAMAP-Rule" id="MF_00204"/>
    </source>
</evidence>
<feature type="domain" description="Helicase ATP-binding" evidence="16">
    <location>
        <begin position="26"/>
        <end position="160"/>
    </location>
</feature>
<keyword evidence="5 13" id="KW-0227">DNA damage</keyword>
<dbReference type="Pfam" id="PF00271">
    <property type="entry name" value="Helicase_C"/>
    <property type="match status" value="1"/>
</dbReference>
<dbReference type="NCBIfam" id="NF003673">
    <property type="entry name" value="PRK05298.1"/>
    <property type="match status" value="1"/>
</dbReference>
<dbReference type="SMART" id="SM00487">
    <property type="entry name" value="DEXDc"/>
    <property type="match status" value="1"/>
</dbReference>
<keyword evidence="3 13" id="KW-0963">Cytoplasm</keyword>
<evidence type="ECO:0000256" key="5">
    <source>
        <dbReference type="ARBA" id="ARBA00022763"/>
    </source>
</evidence>
<dbReference type="GO" id="GO:0009432">
    <property type="term" value="P:SOS response"/>
    <property type="evidence" value="ECO:0007669"/>
    <property type="project" value="UniProtKB-UniRule"/>
</dbReference>
<dbReference type="SUPFAM" id="SSF46600">
    <property type="entry name" value="C-terminal UvrC-binding domain of UvrB"/>
    <property type="match status" value="1"/>
</dbReference>
<feature type="short sequence motif" description="Beta-hairpin" evidence="13">
    <location>
        <begin position="92"/>
        <end position="115"/>
    </location>
</feature>
<evidence type="ECO:0000313" key="18">
    <source>
        <dbReference type="EMBL" id="CAB1276128.1"/>
    </source>
</evidence>
<dbReference type="CDD" id="cd17916">
    <property type="entry name" value="DEXHc_UvrB"/>
    <property type="match status" value="1"/>
</dbReference>
<dbReference type="CDD" id="cd18790">
    <property type="entry name" value="SF2_C_UvrB"/>
    <property type="match status" value="1"/>
</dbReference>
<evidence type="ECO:0000256" key="1">
    <source>
        <dbReference type="ARBA" id="ARBA00004496"/>
    </source>
</evidence>
<protein>
    <recommendedName>
        <fullName evidence="12 13">UvrABC system protein B</fullName>
        <shortName evidence="13">Protein UvrB</shortName>
    </recommendedName>
    <alternativeName>
        <fullName evidence="13">Excinuclease ABC subunit B</fullName>
    </alternativeName>
</protein>
<evidence type="ECO:0000256" key="2">
    <source>
        <dbReference type="ARBA" id="ARBA00008533"/>
    </source>
</evidence>
<dbReference type="Proteomes" id="UP000516072">
    <property type="component" value="Chromosome"/>
</dbReference>
<dbReference type="GO" id="GO:0009381">
    <property type="term" value="F:excinuclease ABC activity"/>
    <property type="evidence" value="ECO:0007669"/>
    <property type="project" value="UniProtKB-UniRule"/>
</dbReference>
<organism evidence="18 19">
    <name type="scientific">Candidatus Nitrosacidococcus tergens</name>
    <dbReference type="NCBI Taxonomy" id="553981"/>
    <lineage>
        <taxon>Bacteria</taxon>
        <taxon>Pseudomonadati</taxon>
        <taxon>Pseudomonadota</taxon>
        <taxon>Gammaproteobacteria</taxon>
        <taxon>Chromatiales</taxon>
        <taxon>Chromatiaceae</taxon>
        <taxon>Candidatus Nitrosacidococcus</taxon>
    </lineage>
</organism>
<evidence type="ECO:0000259" key="15">
    <source>
        <dbReference type="PROSITE" id="PS50151"/>
    </source>
</evidence>
<dbReference type="EMBL" id="LR778175">
    <property type="protein sequence ID" value="CAB1276128.1"/>
    <property type="molecule type" value="Genomic_DNA"/>
</dbReference>
<evidence type="ECO:0000256" key="14">
    <source>
        <dbReference type="RuleBase" id="RU003587"/>
    </source>
</evidence>
<evidence type="ECO:0000256" key="8">
    <source>
        <dbReference type="ARBA" id="ARBA00022881"/>
    </source>
</evidence>
<dbReference type="InterPro" id="IPR014001">
    <property type="entry name" value="Helicase_ATP-bd"/>
</dbReference>
<dbReference type="Gene3D" id="4.10.860.10">
    <property type="entry name" value="UVR domain"/>
    <property type="match status" value="1"/>
</dbReference>
<dbReference type="PROSITE" id="PS51192">
    <property type="entry name" value="HELICASE_ATP_BIND_1"/>
    <property type="match status" value="1"/>
</dbReference>
<evidence type="ECO:0000256" key="7">
    <source>
        <dbReference type="ARBA" id="ARBA00022840"/>
    </source>
</evidence>
<comment type="domain">
    <text evidence="13">The beta-hairpin motif is involved in DNA binding.</text>
</comment>
<dbReference type="InterPro" id="IPR001650">
    <property type="entry name" value="Helicase_C-like"/>
</dbReference>
<feature type="binding site" evidence="13">
    <location>
        <begin position="39"/>
        <end position="46"/>
    </location>
    <ligand>
        <name>ATP</name>
        <dbReference type="ChEBI" id="CHEBI:30616"/>
    </ligand>
</feature>
<feature type="domain" description="Helicase C-terminal" evidence="17">
    <location>
        <begin position="430"/>
        <end position="583"/>
    </location>
</feature>
<feature type="domain" description="UVR" evidence="15">
    <location>
        <begin position="628"/>
        <end position="663"/>
    </location>
</feature>
<dbReference type="NCBIfam" id="TIGR00631">
    <property type="entry name" value="uvrb"/>
    <property type="match status" value="1"/>
</dbReference>
<dbReference type="PANTHER" id="PTHR24029:SF0">
    <property type="entry name" value="UVRABC SYSTEM PROTEIN B"/>
    <property type="match status" value="1"/>
</dbReference>
<dbReference type="InterPro" id="IPR024759">
    <property type="entry name" value="UvrB_YAD/RRR_dom"/>
</dbReference>
<dbReference type="GO" id="GO:0006289">
    <property type="term" value="P:nucleotide-excision repair"/>
    <property type="evidence" value="ECO:0007669"/>
    <property type="project" value="UniProtKB-UniRule"/>
</dbReference>
<dbReference type="InterPro" id="IPR004807">
    <property type="entry name" value="UvrB"/>
</dbReference>
<dbReference type="InterPro" id="IPR041471">
    <property type="entry name" value="UvrB_inter"/>
</dbReference>
<keyword evidence="9 13" id="KW-0234">DNA repair</keyword>
<dbReference type="PROSITE" id="PS51194">
    <property type="entry name" value="HELICASE_CTER"/>
    <property type="match status" value="1"/>
</dbReference>
<keyword evidence="19" id="KW-1185">Reference proteome</keyword>
<accession>A0A7G1Q9S0</accession>
<dbReference type="PROSITE" id="PS50151">
    <property type="entry name" value="UVR"/>
    <property type="match status" value="1"/>
</dbReference>
<comment type="function">
    <text evidence="13">The UvrABC repair system catalyzes the recognition and processing of DNA lesions. A damage recognition complex composed of 2 UvrA and 2 UvrB subunits scans DNA for abnormalities. Upon binding of the UvrA(2)B(2) complex to a putative damaged site, the DNA wraps around one UvrB monomer. DNA wrap is dependent on ATP binding by UvrB and probably causes local melting of the DNA helix, facilitating insertion of UvrB beta-hairpin between the DNA strands. Then UvrB probes one DNA strand for the presence of a lesion. If a lesion is found the UvrA subunits dissociate and the UvrB-DNA preincision complex is formed. This complex is subsequently bound by UvrC and the second UvrB is released. If no lesion is found, the DNA wraps around the other UvrB subunit that will check the other stand for damage.</text>
</comment>
<evidence type="ECO:0000256" key="6">
    <source>
        <dbReference type="ARBA" id="ARBA00022769"/>
    </source>
</evidence>
<proteinExistence type="inferred from homology"/>
<dbReference type="InterPro" id="IPR001943">
    <property type="entry name" value="UVR_dom"/>
</dbReference>
<evidence type="ECO:0000259" key="16">
    <source>
        <dbReference type="PROSITE" id="PS51192"/>
    </source>
</evidence>
<dbReference type="AlphaFoldDB" id="A0A7G1Q9S0"/>
<dbReference type="FunFam" id="3.40.50.300:FF:000477">
    <property type="entry name" value="UvrABC system protein B"/>
    <property type="match status" value="1"/>
</dbReference>
<dbReference type="GO" id="GO:0009380">
    <property type="term" value="C:excinuclease repair complex"/>
    <property type="evidence" value="ECO:0007669"/>
    <property type="project" value="InterPro"/>
</dbReference>
<dbReference type="KEGG" id="ntg:NSCAC_1013"/>
<name>A0A7G1Q9S0_9GAMM</name>
<dbReference type="Pfam" id="PF02151">
    <property type="entry name" value="UVR"/>
    <property type="match status" value="1"/>
</dbReference>
<reference evidence="18 19" key="1">
    <citation type="submission" date="2020-03" db="EMBL/GenBank/DDBJ databases">
        <authorList>
            <person name="Picone N."/>
        </authorList>
    </citation>
    <scope>NUCLEOTIDE SEQUENCE [LARGE SCALE GENOMIC DNA]</scope>
    <source>
        <strain evidence="18">NSCAC1</strain>
    </source>
</reference>
<comment type="subunit">
    <text evidence="11 13 14">Forms a heterotetramer with UvrA during the search for lesions. Interacts with UvrC in an incision complex.</text>
</comment>
<evidence type="ECO:0000256" key="12">
    <source>
        <dbReference type="ARBA" id="ARBA00029504"/>
    </source>
</evidence>
<dbReference type="GO" id="GO:0005737">
    <property type="term" value="C:cytoplasm"/>
    <property type="evidence" value="ECO:0007669"/>
    <property type="project" value="UniProtKB-SubCell"/>
</dbReference>
<dbReference type="RefSeq" id="WP_197743754.1">
    <property type="nucleotide sequence ID" value="NZ_LR778175.1"/>
</dbReference>
<gene>
    <name evidence="13 18" type="primary">uvrB</name>
    <name evidence="18" type="ORF">NSCAC_1013</name>
</gene>
<dbReference type="GO" id="GO:0016887">
    <property type="term" value="F:ATP hydrolysis activity"/>
    <property type="evidence" value="ECO:0007669"/>
    <property type="project" value="InterPro"/>
</dbReference>
<evidence type="ECO:0000256" key="10">
    <source>
        <dbReference type="ARBA" id="ARBA00023236"/>
    </source>
</evidence>
<evidence type="ECO:0000313" key="19">
    <source>
        <dbReference type="Proteomes" id="UP000516072"/>
    </source>
</evidence>
<dbReference type="Pfam" id="PF04851">
    <property type="entry name" value="ResIII"/>
    <property type="match status" value="1"/>
</dbReference>
<dbReference type="Gene3D" id="3.40.50.300">
    <property type="entry name" value="P-loop containing nucleotide triphosphate hydrolases"/>
    <property type="match status" value="3"/>
</dbReference>
<keyword evidence="4 13" id="KW-0547">Nucleotide-binding</keyword>
<dbReference type="GO" id="GO:0005524">
    <property type="term" value="F:ATP binding"/>
    <property type="evidence" value="ECO:0007669"/>
    <property type="project" value="UniProtKB-UniRule"/>
</dbReference>
<keyword evidence="10 13" id="KW-0742">SOS response</keyword>
<sequence length="670" mass="76418">MKHQFQLVSDYQPAGDQPTAIQNLVQGLNQGEKHQTLLGVTGSGKTFTMANVIAQTQRPTIILAPNKTLAAQLYSEMRDFFPHNAVGYFVSYYDYYQPEAYMPASDTYIAKDAAINEYIEQMRLAATKNFLERNDTVVVASVSAIYGLGDKDRYQQMTLSLKVGGIIDQRKILRHLAELQYRRSEGDLQRGMYRVRGEIVDIYPAESDENAIRITLFDDEIEQLTYFDSLTGELFDSVPEFTIYPKTHYATPREILLQAVEAIKVELAQRLDFFYQASKPEEAQRLEQRTRYDLEMILELGYCSGIENYSRFLSGRNPGDPPPTLFDYLPQDALLIIDESHVTVPQLGAMYRGDHSRKQTLVNYGFRLPSALDNRPLKFEEWENLAPQTIFVSATPGSYEGQKSRIIVEQVVRPTGLVDPEIEVRSASTQVDDLSSEIHQRTVVNERILVTVLTKKMAEHLTHFLDQNGVRVRYLHSDIGTVERVEIIRDLRLGAFDVLVGINLLREGLDIPEVSLVAILDADKEGFLRSERSLIQTIGRAARNLHGKAILYGDKITGAMKKAINETKRRQTKQIEFNQTHNITPRGVQKSVRETIDGIYTDQDTHQYDSKIAEKSADYADLSPQKLAKYLKQLEKQMYVHAQNLDFEQAAQVRDKIKQVKRYYFGEAVD</sequence>
<evidence type="ECO:0000256" key="9">
    <source>
        <dbReference type="ARBA" id="ARBA00023204"/>
    </source>
</evidence>
<dbReference type="InterPro" id="IPR006935">
    <property type="entry name" value="Helicase/UvrB_N"/>
</dbReference>
<dbReference type="Pfam" id="PF17757">
    <property type="entry name" value="UvrB_inter"/>
    <property type="match status" value="1"/>
</dbReference>
<evidence type="ECO:0000259" key="17">
    <source>
        <dbReference type="PROSITE" id="PS51194"/>
    </source>
</evidence>
<comment type="similarity">
    <text evidence="2 13 14">Belongs to the UvrB family.</text>
</comment>
<dbReference type="GO" id="GO:0003677">
    <property type="term" value="F:DNA binding"/>
    <property type="evidence" value="ECO:0007669"/>
    <property type="project" value="UniProtKB-UniRule"/>
</dbReference>
<evidence type="ECO:0000256" key="11">
    <source>
        <dbReference type="ARBA" id="ARBA00026033"/>
    </source>
</evidence>
<evidence type="ECO:0000256" key="4">
    <source>
        <dbReference type="ARBA" id="ARBA00022741"/>
    </source>
</evidence>
<evidence type="ECO:0000256" key="3">
    <source>
        <dbReference type="ARBA" id="ARBA00022490"/>
    </source>
</evidence>